<dbReference type="InterPro" id="IPR036938">
    <property type="entry name" value="PAP2/HPO_sf"/>
</dbReference>
<dbReference type="FunFam" id="1.20.144.10:FF:000017">
    <property type="entry name" value="Diacylglycerol pyrophosphate phosphatase 1"/>
    <property type="match status" value="1"/>
</dbReference>
<dbReference type="SUPFAM" id="SSF48317">
    <property type="entry name" value="Acid phosphatase/Vanadium-dependent haloperoxidase"/>
    <property type="match status" value="1"/>
</dbReference>
<dbReference type="AlphaFoldDB" id="A0A401GIC6"/>
<comment type="caution">
    <text evidence="9">The sequence shown here is derived from an EMBL/GenBank/DDBJ whole genome shotgun (WGS) entry which is preliminary data.</text>
</comment>
<gene>
    <name evidence="9" type="ORF">SCP_0403010</name>
</gene>
<dbReference type="Gene3D" id="1.20.144.10">
    <property type="entry name" value="Phosphatidic acid phosphatase type 2/haloperoxidase"/>
    <property type="match status" value="1"/>
</dbReference>
<dbReference type="GO" id="GO:0008195">
    <property type="term" value="F:phosphatidate phosphatase activity"/>
    <property type="evidence" value="ECO:0007669"/>
    <property type="project" value="TreeGrafter"/>
</dbReference>
<feature type="region of interest" description="Disordered" evidence="6">
    <location>
        <begin position="1"/>
        <end position="42"/>
    </location>
</feature>
<dbReference type="GO" id="GO:0006644">
    <property type="term" value="P:phospholipid metabolic process"/>
    <property type="evidence" value="ECO:0007669"/>
    <property type="project" value="InterPro"/>
</dbReference>
<dbReference type="Proteomes" id="UP000287166">
    <property type="component" value="Unassembled WGS sequence"/>
</dbReference>
<dbReference type="CDD" id="cd03390">
    <property type="entry name" value="PAP2_containing_1_like"/>
    <property type="match status" value="1"/>
</dbReference>
<evidence type="ECO:0000259" key="8">
    <source>
        <dbReference type="SMART" id="SM00014"/>
    </source>
</evidence>
<evidence type="ECO:0000313" key="9">
    <source>
        <dbReference type="EMBL" id="GBE81927.1"/>
    </source>
</evidence>
<dbReference type="EMBL" id="BFAD01000004">
    <property type="protein sequence ID" value="GBE81927.1"/>
    <property type="molecule type" value="Genomic_DNA"/>
</dbReference>
<evidence type="ECO:0000256" key="4">
    <source>
        <dbReference type="ARBA" id="ARBA00022989"/>
    </source>
</evidence>
<evidence type="ECO:0000256" key="2">
    <source>
        <dbReference type="ARBA" id="ARBA00008816"/>
    </source>
</evidence>
<evidence type="ECO:0000256" key="6">
    <source>
        <dbReference type="SAM" id="MobiDB-lite"/>
    </source>
</evidence>
<dbReference type="STRING" id="139825.A0A401GIC6"/>
<feature type="domain" description="Phosphatidic acid phosphatase type 2/haloperoxidase" evidence="8">
    <location>
        <begin position="135"/>
        <end position="278"/>
    </location>
</feature>
<feature type="region of interest" description="Disordered" evidence="6">
    <location>
        <begin position="334"/>
        <end position="371"/>
    </location>
</feature>
<comment type="similarity">
    <text evidence="2">Belongs to the PA-phosphatase related phosphoesterase family.</text>
</comment>
<feature type="compositionally biased region" description="Basic and acidic residues" evidence="6">
    <location>
        <begin position="344"/>
        <end position="360"/>
    </location>
</feature>
<dbReference type="PANTHER" id="PTHR10165">
    <property type="entry name" value="LIPID PHOSPHATE PHOSPHATASE"/>
    <property type="match status" value="1"/>
</dbReference>
<proteinExistence type="inferred from homology"/>
<dbReference type="GO" id="GO:0046839">
    <property type="term" value="P:phospholipid dephosphorylation"/>
    <property type="evidence" value="ECO:0007669"/>
    <property type="project" value="TreeGrafter"/>
</dbReference>
<accession>A0A401GIC6</accession>
<dbReference type="InParanoid" id="A0A401GIC6"/>
<dbReference type="InterPro" id="IPR000326">
    <property type="entry name" value="PAP2/HPO"/>
</dbReference>
<feature type="compositionally biased region" description="Polar residues" evidence="6">
    <location>
        <begin position="1"/>
        <end position="11"/>
    </location>
</feature>
<keyword evidence="5 7" id="KW-0472">Membrane</keyword>
<dbReference type="InterPro" id="IPR043216">
    <property type="entry name" value="PAP-like"/>
</dbReference>
<dbReference type="Pfam" id="PF01569">
    <property type="entry name" value="PAP2"/>
    <property type="match status" value="1"/>
</dbReference>
<comment type="subcellular location">
    <subcellularLocation>
        <location evidence="1">Membrane</location>
        <topology evidence="1">Multi-pass membrane protein</topology>
    </subcellularLocation>
</comment>
<feature type="transmembrane region" description="Helical" evidence="7">
    <location>
        <begin position="102"/>
        <end position="122"/>
    </location>
</feature>
<evidence type="ECO:0000313" key="10">
    <source>
        <dbReference type="Proteomes" id="UP000287166"/>
    </source>
</evidence>
<keyword evidence="4 7" id="KW-1133">Transmembrane helix</keyword>
<evidence type="ECO:0000256" key="7">
    <source>
        <dbReference type="SAM" id="Phobius"/>
    </source>
</evidence>
<dbReference type="PANTHER" id="PTHR10165:SF35">
    <property type="entry name" value="RE23632P"/>
    <property type="match status" value="1"/>
</dbReference>
<feature type="transmembrane region" description="Helical" evidence="7">
    <location>
        <begin position="260"/>
        <end position="278"/>
    </location>
</feature>
<feature type="transmembrane region" description="Helical" evidence="7">
    <location>
        <begin position="206"/>
        <end position="223"/>
    </location>
</feature>
<evidence type="ECO:0000256" key="1">
    <source>
        <dbReference type="ARBA" id="ARBA00004141"/>
    </source>
</evidence>
<keyword evidence="10" id="KW-1185">Reference proteome</keyword>
<organism evidence="9 10">
    <name type="scientific">Sparassis crispa</name>
    <dbReference type="NCBI Taxonomy" id="139825"/>
    <lineage>
        <taxon>Eukaryota</taxon>
        <taxon>Fungi</taxon>
        <taxon>Dikarya</taxon>
        <taxon>Basidiomycota</taxon>
        <taxon>Agaricomycotina</taxon>
        <taxon>Agaricomycetes</taxon>
        <taxon>Polyporales</taxon>
        <taxon>Sparassidaceae</taxon>
        <taxon>Sparassis</taxon>
    </lineage>
</organism>
<feature type="transmembrane region" description="Helical" evidence="7">
    <location>
        <begin position="235"/>
        <end position="254"/>
    </location>
</feature>
<protein>
    <submittedName>
        <fullName evidence="9">Probable diacylglycerol pyrophosphate phosphatase</fullName>
    </submittedName>
</protein>
<dbReference type="GO" id="GO:0016020">
    <property type="term" value="C:membrane"/>
    <property type="evidence" value="ECO:0007669"/>
    <property type="project" value="UniProtKB-SubCell"/>
</dbReference>
<dbReference type="SMART" id="SM00014">
    <property type="entry name" value="acidPPc"/>
    <property type="match status" value="1"/>
</dbReference>
<feature type="transmembrane region" description="Helical" evidence="7">
    <location>
        <begin position="52"/>
        <end position="72"/>
    </location>
</feature>
<evidence type="ECO:0000256" key="5">
    <source>
        <dbReference type="ARBA" id="ARBA00023136"/>
    </source>
</evidence>
<dbReference type="FunCoup" id="A0A401GIC6">
    <property type="interactions" value="61"/>
</dbReference>
<evidence type="ECO:0000256" key="3">
    <source>
        <dbReference type="ARBA" id="ARBA00022692"/>
    </source>
</evidence>
<dbReference type="RefSeq" id="XP_027612840.1">
    <property type="nucleotide sequence ID" value="XM_027757039.1"/>
</dbReference>
<sequence>MHSHPQVQKSPETYPLHFLPSPLPQPNSNPSFMTGTRRPGPMMDSRRRRQLFWSYAPDWIVTIGLAAIFIGLSNVPGFKRDFSLQDQTLYHPFAVHERVPDWALYIICGVAPLTLQPIINLLSVRSWWDLHNSVLGLALSLSMTGVITQFVKMTVGRPRPDLIARCIPAAGAVDPPYGLATVTICTQTNKAMLKDGWMSFPSGHSSLSFAGLGFLAFYLSGKLHLFDHRGCAPKAWLALTPLSGAALVAISRTMDYRHHATDVLAGSLLGIIVAYFSYRQYYPSLASEHCQKPYSPRIKNRGEILPMHRRSQSNLPTDPLTADGDRYTDERLSEEFQELANETVPRDEDGHEIEMPKNDRVPSPTSRDLMV</sequence>
<name>A0A401GIC6_9APHY</name>
<keyword evidence="3 7" id="KW-0812">Transmembrane</keyword>
<dbReference type="GeneID" id="38778844"/>
<dbReference type="OrthoDB" id="8907274at2759"/>
<reference evidence="9 10" key="1">
    <citation type="journal article" date="2018" name="Sci. Rep.">
        <title>Genome sequence of the cauliflower mushroom Sparassis crispa (Hanabiratake) and its association with beneficial usage.</title>
        <authorList>
            <person name="Kiyama R."/>
            <person name="Furutani Y."/>
            <person name="Kawaguchi K."/>
            <person name="Nakanishi T."/>
        </authorList>
    </citation>
    <scope>NUCLEOTIDE SEQUENCE [LARGE SCALE GENOMIC DNA]</scope>
</reference>